<reference evidence="3 4" key="1">
    <citation type="submission" date="2019-06" db="EMBL/GenBank/DDBJ databases">
        <title>Wine fermentation using esterase from Monascus purpureus.</title>
        <authorList>
            <person name="Geng C."/>
            <person name="Zhang Y."/>
        </authorList>
    </citation>
    <scope>NUCLEOTIDE SEQUENCE [LARGE SCALE GENOMIC DNA]</scope>
    <source>
        <strain evidence="3">HQ1</strain>
    </source>
</reference>
<dbReference type="InterPro" id="IPR001623">
    <property type="entry name" value="DnaJ_domain"/>
</dbReference>
<dbReference type="SUPFAM" id="SSF46565">
    <property type="entry name" value="Chaperone J-domain"/>
    <property type="match status" value="1"/>
</dbReference>
<protein>
    <recommendedName>
        <fullName evidence="2">J domain-containing protein</fullName>
    </recommendedName>
</protein>
<dbReference type="CDD" id="cd06257">
    <property type="entry name" value="DnaJ"/>
    <property type="match status" value="1"/>
</dbReference>
<keyword evidence="4" id="KW-1185">Reference proteome</keyword>
<dbReference type="Gene3D" id="1.10.287.110">
    <property type="entry name" value="DnaJ domain"/>
    <property type="match status" value="1"/>
</dbReference>
<proteinExistence type="predicted"/>
<evidence type="ECO:0000313" key="3">
    <source>
        <dbReference type="EMBL" id="TQB70616.1"/>
    </source>
</evidence>
<feature type="compositionally biased region" description="Acidic residues" evidence="1">
    <location>
        <begin position="326"/>
        <end position="340"/>
    </location>
</feature>
<evidence type="ECO:0000313" key="4">
    <source>
        <dbReference type="Proteomes" id="UP000319663"/>
    </source>
</evidence>
<gene>
    <name evidence="3" type="ORF">MPDQ_000287</name>
</gene>
<dbReference type="Pfam" id="PF00226">
    <property type="entry name" value="DnaJ"/>
    <property type="match status" value="1"/>
</dbReference>
<feature type="region of interest" description="Disordered" evidence="1">
    <location>
        <begin position="222"/>
        <end position="280"/>
    </location>
</feature>
<sequence>MYNPFRQRSKVVDYYEVLGVARDASLKDINTAYKKLALRFHPDKTGGGSDTTDEFRKIQQAIEVLRDPDNRQRLDKDLGYYTPREPAWINELFGENYTGWRPSNGSLYNLRNGLDRYMYSYGNSVHMNPHSNDSAEERAWHENERAMNEEVRQWNMEREERRKQAMRERVRRDEEEMAVAGEESDDNLGESDVHWENGNTYQQWPVEEDGQVPMAAASYDNADDDLDVPYVPEDEVPDFPLVDEDDIDNTAEREHDAEDNQSLPDLLPNEEPENPDQNHDALKDEEYDISLPQHVKFERSSHRKSNKSNFNYAVAIDDEDEALSDLLGSEEDGSSSEDENEIVHTQGAALAEEEVDDGCESISDFLDAEEFESAHQSEYNYGDGSDSGAYIRDYGDDLESLQKEYGTHLENENGSDVFYDSKEAESEIHSVSSSFYNLPGVKDHQSPNNEGTGPLSPFIPYFKRKLSHHSGRYTAQDLDLELKGVMMECFRGWLETLRLTMPHSQPLETGYDPKNCSHLGLWAAALELV</sequence>
<name>A0A507QQA3_MONPU</name>
<dbReference type="InterPro" id="IPR036869">
    <property type="entry name" value="J_dom_sf"/>
</dbReference>
<feature type="domain" description="J" evidence="2">
    <location>
        <begin position="13"/>
        <end position="78"/>
    </location>
</feature>
<evidence type="ECO:0000259" key="2">
    <source>
        <dbReference type="PROSITE" id="PS50076"/>
    </source>
</evidence>
<dbReference type="PROSITE" id="PS50076">
    <property type="entry name" value="DNAJ_2"/>
    <property type="match status" value="1"/>
</dbReference>
<feature type="region of interest" description="Disordered" evidence="1">
    <location>
        <begin position="326"/>
        <end position="345"/>
    </location>
</feature>
<dbReference type="SMART" id="SM00271">
    <property type="entry name" value="DnaJ"/>
    <property type="match status" value="1"/>
</dbReference>
<dbReference type="PRINTS" id="PR00625">
    <property type="entry name" value="JDOMAIN"/>
</dbReference>
<dbReference type="PANTHER" id="PTHR24074">
    <property type="entry name" value="CO-CHAPERONE PROTEIN DJLA"/>
    <property type="match status" value="1"/>
</dbReference>
<dbReference type="InterPro" id="IPR050817">
    <property type="entry name" value="DjlA_DnaK_co-chaperone"/>
</dbReference>
<dbReference type="Proteomes" id="UP000319663">
    <property type="component" value="Unassembled WGS sequence"/>
</dbReference>
<feature type="compositionally biased region" description="Acidic residues" evidence="1">
    <location>
        <begin position="222"/>
        <end position="249"/>
    </location>
</feature>
<dbReference type="STRING" id="5098.A0A507QQA3"/>
<organism evidence="3 4">
    <name type="scientific">Monascus purpureus</name>
    <name type="common">Red mold</name>
    <name type="synonym">Monascus anka</name>
    <dbReference type="NCBI Taxonomy" id="5098"/>
    <lineage>
        <taxon>Eukaryota</taxon>
        <taxon>Fungi</taxon>
        <taxon>Dikarya</taxon>
        <taxon>Ascomycota</taxon>
        <taxon>Pezizomycotina</taxon>
        <taxon>Eurotiomycetes</taxon>
        <taxon>Eurotiomycetidae</taxon>
        <taxon>Eurotiales</taxon>
        <taxon>Aspergillaceae</taxon>
        <taxon>Monascus</taxon>
    </lineage>
</organism>
<comment type="caution">
    <text evidence="3">The sequence shown here is derived from an EMBL/GenBank/DDBJ whole genome shotgun (WGS) entry which is preliminary data.</text>
</comment>
<evidence type="ECO:0000256" key="1">
    <source>
        <dbReference type="SAM" id="MobiDB-lite"/>
    </source>
</evidence>
<feature type="region of interest" description="Disordered" evidence="1">
    <location>
        <begin position="166"/>
        <end position="195"/>
    </location>
</feature>
<dbReference type="EMBL" id="VIFY01000101">
    <property type="protein sequence ID" value="TQB70616.1"/>
    <property type="molecule type" value="Genomic_DNA"/>
</dbReference>
<accession>A0A507QQA3</accession>
<dbReference type="AlphaFoldDB" id="A0A507QQA3"/>